<comment type="caution">
    <text evidence="3">The sequence shown here is derived from an EMBL/GenBank/DDBJ whole genome shotgun (WGS) entry which is preliminary data.</text>
</comment>
<sequence length="539" mass="57659">MKFLRQSLVGVFLAALTLALLIYSGQVIVSAVQERMSQEVRPPQAQERVFAVNLQTARPETVTPILEAFGEVQSRRTLELRAASQGRVTYLAESFVEGGTVTAGELLMQVDPADAEGALDRAQSDMLDAEAEVRDADRGLILARDELEAARDQSALRERAYQRQLDLSDRGVGTATTVESAELAAAQARQSVLASRMSVAQAEARVDQAQTTLARARVARRTAERDLEDTRLTAPYDGTLSEVTLVEGRLVQLNERIASLVDPEQLEVAFRISTAQYVRLLDEDGSLLDAPVRVSLNIAGVDLMAEGRISRDSAAVGEGQSGRLLFARLGAAPGFKPGDFVTVHVEEPPLDNIVRLPASVLDAGGTVLVLQGEDRLDVLPVTLVRRQGDAVLLRGAGLAGREVVVGRTQLLGPGIRVRPIRNEAADTGAEQQAEAGTSARADAAPDGDASKADTPVADRPDGDAQPDGAVDLSSAVPGNQLSIGPSMLKLSDERRARLVAFVTDNKRMPEDVKARLLGALQQDEVPEPVVQRIESRMGG</sequence>
<keyword evidence="4" id="KW-1185">Reference proteome</keyword>
<dbReference type="PANTHER" id="PTHR30469:SF15">
    <property type="entry name" value="HLYD FAMILY OF SECRETION PROTEINS"/>
    <property type="match status" value="1"/>
</dbReference>
<dbReference type="EMBL" id="AQQR01000004">
    <property type="protein sequence ID" value="OWU73384.1"/>
    <property type="molecule type" value="Genomic_DNA"/>
</dbReference>
<feature type="coiled-coil region" evidence="1">
    <location>
        <begin position="199"/>
        <end position="226"/>
    </location>
</feature>
<proteinExistence type="predicted"/>
<dbReference type="AlphaFoldDB" id="A0A225NI17"/>
<dbReference type="GO" id="GO:0015562">
    <property type="term" value="F:efflux transmembrane transporter activity"/>
    <property type="evidence" value="ECO:0007669"/>
    <property type="project" value="TreeGrafter"/>
</dbReference>
<dbReference type="Proteomes" id="UP000215377">
    <property type="component" value="Unassembled WGS sequence"/>
</dbReference>
<evidence type="ECO:0000256" key="2">
    <source>
        <dbReference type="SAM" id="MobiDB-lite"/>
    </source>
</evidence>
<evidence type="ECO:0000256" key="1">
    <source>
        <dbReference type="SAM" id="Coils"/>
    </source>
</evidence>
<dbReference type="Gene3D" id="2.40.50.100">
    <property type="match status" value="1"/>
</dbReference>
<evidence type="ECO:0000313" key="3">
    <source>
        <dbReference type="EMBL" id="OWU73384.1"/>
    </source>
</evidence>
<reference evidence="3 4" key="1">
    <citation type="submission" date="2013-04" db="EMBL/GenBank/DDBJ databases">
        <title>Oceanicola sp. 22II1-22F33 Genome Sequencing.</title>
        <authorList>
            <person name="Lai Q."/>
            <person name="Li G."/>
            <person name="Shao Z."/>
        </authorList>
    </citation>
    <scope>NUCLEOTIDE SEQUENCE [LARGE SCALE GENOMIC DNA]</scope>
    <source>
        <strain evidence="3 4">22II1-22F33</strain>
    </source>
</reference>
<dbReference type="GO" id="GO:1990281">
    <property type="term" value="C:efflux pump complex"/>
    <property type="evidence" value="ECO:0007669"/>
    <property type="project" value="TreeGrafter"/>
</dbReference>
<dbReference type="Gene3D" id="1.10.287.470">
    <property type="entry name" value="Helix hairpin bin"/>
    <property type="match status" value="1"/>
</dbReference>
<gene>
    <name evidence="3" type="ORF">ATO3_11900</name>
</gene>
<organism evidence="3 4">
    <name type="scientific">Marinibacterium profundimaris</name>
    <dbReference type="NCBI Taxonomy" id="1679460"/>
    <lineage>
        <taxon>Bacteria</taxon>
        <taxon>Pseudomonadati</taxon>
        <taxon>Pseudomonadota</taxon>
        <taxon>Alphaproteobacteria</taxon>
        <taxon>Rhodobacterales</taxon>
        <taxon>Paracoccaceae</taxon>
        <taxon>Marinibacterium</taxon>
    </lineage>
</organism>
<dbReference type="SUPFAM" id="SSF111369">
    <property type="entry name" value="HlyD-like secretion proteins"/>
    <property type="match status" value="1"/>
</dbReference>
<dbReference type="RefSeq" id="WP_088650092.1">
    <property type="nucleotide sequence ID" value="NZ_AQQR01000004.1"/>
</dbReference>
<dbReference type="PANTHER" id="PTHR30469">
    <property type="entry name" value="MULTIDRUG RESISTANCE PROTEIN MDTA"/>
    <property type="match status" value="1"/>
</dbReference>
<feature type="compositionally biased region" description="Basic and acidic residues" evidence="2">
    <location>
        <begin position="448"/>
        <end position="462"/>
    </location>
</feature>
<name>A0A225NI17_9RHOB</name>
<feature type="region of interest" description="Disordered" evidence="2">
    <location>
        <begin position="425"/>
        <end position="485"/>
    </location>
</feature>
<accession>A0A225NI17</accession>
<keyword evidence="1" id="KW-0175">Coiled coil</keyword>
<protein>
    <submittedName>
        <fullName evidence="3">Hemolysin D</fullName>
    </submittedName>
</protein>
<dbReference type="Gene3D" id="2.40.30.170">
    <property type="match status" value="1"/>
</dbReference>
<evidence type="ECO:0000313" key="4">
    <source>
        <dbReference type="Proteomes" id="UP000215377"/>
    </source>
</evidence>